<dbReference type="SUPFAM" id="SSF102114">
    <property type="entry name" value="Radical SAM enzymes"/>
    <property type="match status" value="1"/>
</dbReference>
<evidence type="ECO:0000259" key="6">
    <source>
        <dbReference type="PROSITE" id="PS51332"/>
    </source>
</evidence>
<evidence type="ECO:0000256" key="1">
    <source>
        <dbReference type="ARBA" id="ARBA00001966"/>
    </source>
</evidence>
<keyword evidence="3" id="KW-0479">Metal-binding</keyword>
<gene>
    <name evidence="8" type="ORF">SAMN04490178_119101</name>
</gene>
<dbReference type="PANTHER" id="PTHR43409">
    <property type="entry name" value="ANAEROBIC MAGNESIUM-PROTOPORPHYRIN IX MONOMETHYL ESTER CYCLASE-RELATED"/>
    <property type="match status" value="1"/>
</dbReference>
<dbReference type="InterPro" id="IPR034466">
    <property type="entry name" value="Methyltransferase_Class_B"/>
</dbReference>
<accession>A0A1H8X2G5</accession>
<evidence type="ECO:0000313" key="8">
    <source>
        <dbReference type="EMBL" id="SEP34094.1"/>
    </source>
</evidence>
<dbReference type="SMART" id="SM00729">
    <property type="entry name" value="Elp3"/>
    <property type="match status" value="1"/>
</dbReference>
<dbReference type="SUPFAM" id="SSF52242">
    <property type="entry name" value="Cobalamin (vitamin B12)-binding domain"/>
    <property type="match status" value="1"/>
</dbReference>
<evidence type="ECO:0000256" key="5">
    <source>
        <dbReference type="ARBA" id="ARBA00023014"/>
    </source>
</evidence>
<dbReference type="GO" id="GO:0005829">
    <property type="term" value="C:cytosol"/>
    <property type="evidence" value="ECO:0007669"/>
    <property type="project" value="TreeGrafter"/>
</dbReference>
<evidence type="ECO:0000256" key="3">
    <source>
        <dbReference type="ARBA" id="ARBA00022723"/>
    </source>
</evidence>
<dbReference type="GO" id="GO:0051539">
    <property type="term" value="F:4 iron, 4 sulfur cluster binding"/>
    <property type="evidence" value="ECO:0007669"/>
    <property type="project" value="UniProtKB-KW"/>
</dbReference>
<dbReference type="InterPro" id="IPR006158">
    <property type="entry name" value="Cobalamin-bd"/>
</dbReference>
<keyword evidence="5" id="KW-0411">Iron-sulfur</keyword>
<dbReference type="InterPro" id="IPR006638">
    <property type="entry name" value="Elp3/MiaA/NifB-like_rSAM"/>
</dbReference>
<sequence length="590" mass="68729">MVNIKTLLITLNAKYIHSSLALRYLQAYCSEGCGEIGIKEYTINNKLLNILSDVYKEKPDVIGVACYIWNIEMTMSLIRLIKKVLPRTVVIVGGPEVSYDPAVIMQEQPDIDYLIQGEGEVVLKALLRVLAGYGTVDSIDGLAFRTDGGQVMINGISQTVACLDEVPFPYTESSMKELKDKIIYYESTRGCPFNCQYCLSSATAGVRFRSLELVYEELTFFIKHNVRQVKFVDRTFNAAKRHYLPIMHFLSRQECETNFHFEIAVDLLDEEDIYFLKDVKAGRFQFEIGIQSTNGPTLQAISRVNHWDKITRNVAGLRAIDNIHLHLDLIAGLPEESYWQFGQSFNQVYQLKPHMVQLGFLKMLKGAGIRKNAQKYDYIYTDYAPYEVLANNSISYEELSRLKILEGLVDQFYNSGRFQYVLPFLIEQYGGDAFAFFHFLTVYWENRQYNMVDHSVKACYKHLIDFYNEQKPVTQPELLKELLKFNALMVEGGSVKPEFLPWDDSWEQEKTEFWRSTETVMKYIPDYQFTTWRELKKHYYIEVFSFNVAKYFFQPQAMQQELTPILISYKTKTSYQIIDRQDFCLEKRSK</sequence>
<dbReference type="RefSeq" id="WP_245732497.1">
    <property type="nucleotide sequence ID" value="NZ_FODY01000019.1"/>
</dbReference>
<dbReference type="Proteomes" id="UP000198847">
    <property type="component" value="Unassembled WGS sequence"/>
</dbReference>
<keyword evidence="9" id="KW-1185">Reference proteome</keyword>
<dbReference type="SFLD" id="SFLDG01082">
    <property type="entry name" value="B12-binding_domain_containing"/>
    <property type="match status" value="1"/>
</dbReference>
<dbReference type="InterPro" id="IPR051198">
    <property type="entry name" value="BchE-like"/>
</dbReference>
<dbReference type="PANTHER" id="PTHR43409:SF16">
    <property type="entry name" value="SLR0320 PROTEIN"/>
    <property type="match status" value="1"/>
</dbReference>
<dbReference type="GO" id="GO:0031419">
    <property type="term" value="F:cobalamin binding"/>
    <property type="evidence" value="ECO:0007669"/>
    <property type="project" value="InterPro"/>
</dbReference>
<reference evidence="8 9" key="1">
    <citation type="submission" date="2016-10" db="EMBL/GenBank/DDBJ databases">
        <authorList>
            <person name="de Groot N.N."/>
        </authorList>
    </citation>
    <scope>NUCLEOTIDE SEQUENCE [LARGE SCALE GENOMIC DNA]</scope>
    <source>
        <strain evidence="8 9">DSM 13305</strain>
    </source>
</reference>
<dbReference type="STRING" id="112903.SAMN04490178_119101"/>
<keyword evidence="4" id="KW-0408">Iron</keyword>
<evidence type="ECO:0000256" key="4">
    <source>
        <dbReference type="ARBA" id="ARBA00023004"/>
    </source>
</evidence>
<dbReference type="InterPro" id="IPR036724">
    <property type="entry name" value="Cobalamin-bd_sf"/>
</dbReference>
<dbReference type="AlphaFoldDB" id="A0A1H8X2G5"/>
<dbReference type="Gene3D" id="3.40.50.280">
    <property type="entry name" value="Cobalamin-binding domain"/>
    <property type="match status" value="1"/>
</dbReference>
<feature type="domain" description="B12-binding" evidence="6">
    <location>
        <begin position="4"/>
        <end position="137"/>
    </location>
</feature>
<dbReference type="Pfam" id="PF02310">
    <property type="entry name" value="B12-binding"/>
    <property type="match status" value="1"/>
</dbReference>
<feature type="domain" description="Radical SAM core" evidence="7">
    <location>
        <begin position="177"/>
        <end position="406"/>
    </location>
</feature>
<evidence type="ECO:0000256" key="2">
    <source>
        <dbReference type="ARBA" id="ARBA00022691"/>
    </source>
</evidence>
<dbReference type="PROSITE" id="PS51332">
    <property type="entry name" value="B12_BINDING"/>
    <property type="match status" value="1"/>
</dbReference>
<dbReference type="Pfam" id="PF04055">
    <property type="entry name" value="Radical_SAM"/>
    <property type="match status" value="1"/>
</dbReference>
<dbReference type="CDD" id="cd02068">
    <property type="entry name" value="radical_SAM_B12_BD"/>
    <property type="match status" value="1"/>
</dbReference>
<evidence type="ECO:0000313" key="9">
    <source>
        <dbReference type="Proteomes" id="UP000198847"/>
    </source>
</evidence>
<dbReference type="Gene3D" id="3.80.30.20">
    <property type="entry name" value="tm_1862 like domain"/>
    <property type="match status" value="1"/>
</dbReference>
<dbReference type="Pfam" id="PF13311">
    <property type="entry name" value="DUF4080"/>
    <property type="match status" value="1"/>
</dbReference>
<dbReference type="EMBL" id="FODY01000019">
    <property type="protein sequence ID" value="SEP34094.1"/>
    <property type="molecule type" value="Genomic_DNA"/>
</dbReference>
<dbReference type="SFLD" id="SFLDG01123">
    <property type="entry name" value="methyltransferase_(Class_B)"/>
    <property type="match status" value="1"/>
</dbReference>
<dbReference type="SFLD" id="SFLDS00029">
    <property type="entry name" value="Radical_SAM"/>
    <property type="match status" value="1"/>
</dbReference>
<comment type="cofactor">
    <cofactor evidence="1">
        <name>[4Fe-4S] cluster</name>
        <dbReference type="ChEBI" id="CHEBI:49883"/>
    </cofactor>
</comment>
<proteinExistence type="predicted"/>
<dbReference type="GO" id="GO:0003824">
    <property type="term" value="F:catalytic activity"/>
    <property type="evidence" value="ECO:0007669"/>
    <property type="project" value="InterPro"/>
</dbReference>
<dbReference type="GO" id="GO:0046872">
    <property type="term" value="F:metal ion binding"/>
    <property type="evidence" value="ECO:0007669"/>
    <property type="project" value="UniProtKB-KW"/>
</dbReference>
<evidence type="ECO:0000259" key="7">
    <source>
        <dbReference type="PROSITE" id="PS51918"/>
    </source>
</evidence>
<dbReference type="PROSITE" id="PS51918">
    <property type="entry name" value="RADICAL_SAM"/>
    <property type="match status" value="1"/>
</dbReference>
<dbReference type="InterPro" id="IPR025288">
    <property type="entry name" value="DUF4080"/>
</dbReference>
<name>A0A1H8X2G5_9FIRM</name>
<dbReference type="InterPro" id="IPR058240">
    <property type="entry name" value="rSAM_sf"/>
</dbReference>
<dbReference type="InterPro" id="IPR023404">
    <property type="entry name" value="rSAM_horseshoe"/>
</dbReference>
<keyword evidence="2" id="KW-0949">S-adenosyl-L-methionine</keyword>
<organism evidence="8 9">
    <name type="scientific">Propionispora vibrioides</name>
    <dbReference type="NCBI Taxonomy" id="112903"/>
    <lineage>
        <taxon>Bacteria</taxon>
        <taxon>Bacillati</taxon>
        <taxon>Bacillota</taxon>
        <taxon>Negativicutes</taxon>
        <taxon>Selenomonadales</taxon>
        <taxon>Sporomusaceae</taxon>
        <taxon>Propionispora</taxon>
    </lineage>
</organism>
<protein>
    <submittedName>
        <fullName evidence="8">Radical SAM superfamily enzyme YgiQ, UPF0313 family</fullName>
    </submittedName>
</protein>
<dbReference type="InterPro" id="IPR007197">
    <property type="entry name" value="rSAM"/>
</dbReference>